<protein>
    <recommendedName>
        <fullName evidence="5">Association with the SNF1 complex (ASC) domain-containing protein</fullName>
    </recommendedName>
</protein>
<dbReference type="InterPro" id="IPR032640">
    <property type="entry name" value="AMPK1_CBM"/>
</dbReference>
<evidence type="ECO:0000313" key="7">
    <source>
        <dbReference type="Proteomes" id="UP000706124"/>
    </source>
</evidence>
<proteinExistence type="inferred from homology"/>
<evidence type="ECO:0000256" key="1">
    <source>
        <dbReference type="ARBA" id="ARBA00004496"/>
    </source>
</evidence>
<reference evidence="6 7" key="1">
    <citation type="journal article" date="2020" name="bioRxiv">
        <title>Whole genome comparisons of ergot fungi reveals the divergence and evolution of species within the genus Claviceps are the result of varying mechanisms driving genome evolution and host range expansion.</title>
        <authorList>
            <person name="Wyka S.A."/>
            <person name="Mondo S.J."/>
            <person name="Liu M."/>
            <person name="Dettman J."/>
            <person name="Nalam V."/>
            <person name="Broders K.D."/>
        </authorList>
    </citation>
    <scope>NUCLEOTIDE SEQUENCE [LARGE SCALE GENOMIC DNA]</scope>
    <source>
        <strain evidence="6 7">CCC 1485</strain>
    </source>
</reference>
<accession>A0A9P7SJM3</accession>
<dbReference type="GO" id="GO:0007165">
    <property type="term" value="P:signal transduction"/>
    <property type="evidence" value="ECO:0007669"/>
    <property type="project" value="UniProtKB-ARBA"/>
</dbReference>
<evidence type="ECO:0000259" key="5">
    <source>
        <dbReference type="SMART" id="SM01010"/>
    </source>
</evidence>
<feature type="compositionally biased region" description="Basic and acidic residues" evidence="4">
    <location>
        <begin position="354"/>
        <end position="366"/>
    </location>
</feature>
<feature type="region of interest" description="Disordered" evidence="4">
    <location>
        <begin position="217"/>
        <end position="238"/>
    </location>
</feature>
<dbReference type="FunFam" id="2.60.40.10:FF:000562">
    <property type="entry name" value="Snf1 kinase complex beta-subunit Gal83"/>
    <property type="match status" value="1"/>
</dbReference>
<dbReference type="SUPFAM" id="SSF81296">
    <property type="entry name" value="E set domains"/>
    <property type="match status" value="1"/>
</dbReference>
<feature type="compositionally biased region" description="Basic residues" evidence="4">
    <location>
        <begin position="47"/>
        <end position="58"/>
    </location>
</feature>
<comment type="subcellular location">
    <subcellularLocation>
        <location evidence="1">Cytoplasm</location>
    </subcellularLocation>
</comment>
<dbReference type="InterPro" id="IPR014756">
    <property type="entry name" value="Ig_E-set"/>
</dbReference>
<feature type="region of interest" description="Disordered" evidence="4">
    <location>
        <begin position="1"/>
        <end position="58"/>
    </location>
</feature>
<comment type="caution">
    <text evidence="6">The sequence shown here is derived from an EMBL/GenBank/DDBJ whole genome shotgun (WGS) entry which is preliminary data.</text>
</comment>
<dbReference type="InterPro" id="IPR006828">
    <property type="entry name" value="ASC_dom"/>
</dbReference>
<name>A0A9P7SJM3_9HYPO</name>
<dbReference type="PANTHER" id="PTHR10343:SF84">
    <property type="entry name" value="5'-AMP-ACTIVATED PROTEIN KINASE SUBUNIT BETA-1"/>
    <property type="match status" value="1"/>
</dbReference>
<feature type="compositionally biased region" description="Low complexity" evidence="4">
    <location>
        <begin position="1"/>
        <end position="46"/>
    </location>
</feature>
<dbReference type="Gene3D" id="6.20.250.60">
    <property type="match status" value="1"/>
</dbReference>
<feature type="compositionally biased region" description="Polar residues" evidence="4">
    <location>
        <begin position="85"/>
        <end position="96"/>
    </location>
</feature>
<sequence length="483" mass="51622">MGNNHSSAAKSGSSGSTPAAPSNDAAHASSTSSAAPTDSHSNPHPYHSSHHHHHLLPHRQKDARINPAAAHATHGLAAPPEPSLAQATGSTFSNRRGSLPGTAVSSLTGSPHGNTSTSSKPIRARSVRDEPTKPVDVPVETGSLRPHREGQVPVAAEQTGLDPHLISNSSLTDMYLRGPPRLPLPIEEEVHTPGSPILAPEDILVPKEDIAEVDLGESSDGVTRNQSGVSATTVDDDESEELRVDKTRPVVPTKIEWRGGGEKIYVTGTIFQWNRKQRLHPVEGKPGHFASTVYILPGTHHLRFLADGIMQTSPDLPTTVDFGNNLVNYIEVNPDALLQAKPRSGMPEVDTDADASKDPQTKEPVKPKGKPVLPLASYASEVPQYLVDFDQPDESAAYKNALSAIEKLPTPPTLPGFLGKPLLNAATLMKDDNSVLNMPNHTVLNHLATSSIKNNVLAVSATTRYHNKYVTTILYKPSSMDDG</sequence>
<dbReference type="Pfam" id="PF04739">
    <property type="entry name" value="AMPKBI"/>
    <property type="match status" value="1"/>
</dbReference>
<dbReference type="InterPro" id="IPR050827">
    <property type="entry name" value="CRP1_MDG1_kinase"/>
</dbReference>
<dbReference type="EMBL" id="SRPO01000067">
    <property type="protein sequence ID" value="KAG5943357.1"/>
    <property type="molecule type" value="Genomic_DNA"/>
</dbReference>
<dbReference type="GO" id="GO:0005737">
    <property type="term" value="C:cytoplasm"/>
    <property type="evidence" value="ECO:0007669"/>
    <property type="project" value="UniProtKB-SubCell"/>
</dbReference>
<gene>
    <name evidence="6" type="ORF">E4U60_006684</name>
</gene>
<feature type="compositionally biased region" description="Polar residues" evidence="4">
    <location>
        <begin position="220"/>
        <end position="233"/>
    </location>
</feature>
<evidence type="ECO:0000256" key="3">
    <source>
        <dbReference type="ARBA" id="ARBA00022490"/>
    </source>
</evidence>
<keyword evidence="3" id="KW-0963">Cytoplasm</keyword>
<feature type="region of interest" description="Disordered" evidence="4">
    <location>
        <begin position="342"/>
        <end position="372"/>
    </location>
</feature>
<dbReference type="Gene3D" id="2.60.40.10">
    <property type="entry name" value="Immunoglobulins"/>
    <property type="match status" value="1"/>
</dbReference>
<dbReference type="AlphaFoldDB" id="A0A9P7SJM3"/>
<dbReference type="Proteomes" id="UP000706124">
    <property type="component" value="Unassembled WGS sequence"/>
</dbReference>
<evidence type="ECO:0000313" key="6">
    <source>
        <dbReference type="EMBL" id="KAG5943357.1"/>
    </source>
</evidence>
<dbReference type="InterPro" id="IPR013783">
    <property type="entry name" value="Ig-like_fold"/>
</dbReference>
<dbReference type="InterPro" id="IPR037256">
    <property type="entry name" value="ASC_dom_sf"/>
</dbReference>
<dbReference type="OrthoDB" id="531008at2759"/>
<feature type="domain" description="Association with the SNF1 complex (ASC)" evidence="5">
    <location>
        <begin position="371"/>
        <end position="478"/>
    </location>
</feature>
<dbReference type="GO" id="GO:0005634">
    <property type="term" value="C:nucleus"/>
    <property type="evidence" value="ECO:0007669"/>
    <property type="project" value="TreeGrafter"/>
</dbReference>
<dbReference type="SUPFAM" id="SSF160219">
    <property type="entry name" value="AMPKBI-like"/>
    <property type="match status" value="1"/>
</dbReference>
<feature type="region of interest" description="Disordered" evidence="4">
    <location>
        <begin position="72"/>
        <end position="148"/>
    </location>
</feature>
<keyword evidence="7" id="KW-1185">Reference proteome</keyword>
<dbReference type="GO" id="GO:0019901">
    <property type="term" value="F:protein kinase binding"/>
    <property type="evidence" value="ECO:0007669"/>
    <property type="project" value="TreeGrafter"/>
</dbReference>
<dbReference type="Pfam" id="PF16561">
    <property type="entry name" value="AMPK1_CBM"/>
    <property type="match status" value="1"/>
</dbReference>
<dbReference type="PANTHER" id="PTHR10343">
    <property type="entry name" value="5'-AMP-ACTIVATED PROTEIN KINASE , BETA SUBUNIT"/>
    <property type="match status" value="1"/>
</dbReference>
<evidence type="ECO:0000256" key="2">
    <source>
        <dbReference type="ARBA" id="ARBA00010926"/>
    </source>
</evidence>
<feature type="compositionally biased region" description="Polar residues" evidence="4">
    <location>
        <begin position="103"/>
        <end position="120"/>
    </location>
</feature>
<dbReference type="GO" id="GO:0031588">
    <property type="term" value="C:nucleotide-activated protein kinase complex"/>
    <property type="evidence" value="ECO:0007669"/>
    <property type="project" value="TreeGrafter"/>
</dbReference>
<organism evidence="6 7">
    <name type="scientific">Claviceps pazoutovae</name>
    <dbReference type="NCBI Taxonomy" id="1649127"/>
    <lineage>
        <taxon>Eukaryota</taxon>
        <taxon>Fungi</taxon>
        <taxon>Dikarya</taxon>
        <taxon>Ascomycota</taxon>
        <taxon>Pezizomycotina</taxon>
        <taxon>Sordariomycetes</taxon>
        <taxon>Hypocreomycetidae</taxon>
        <taxon>Hypocreales</taxon>
        <taxon>Clavicipitaceae</taxon>
        <taxon>Claviceps</taxon>
    </lineage>
</organism>
<dbReference type="CDD" id="cd02859">
    <property type="entry name" value="E_set_AMPKbeta_like_N"/>
    <property type="match status" value="1"/>
</dbReference>
<dbReference type="SMART" id="SM01010">
    <property type="entry name" value="AMPKBI"/>
    <property type="match status" value="1"/>
</dbReference>
<comment type="similarity">
    <text evidence="2">Belongs to the 5'-AMP-activated protein kinase beta subunit family.</text>
</comment>
<evidence type="ECO:0000256" key="4">
    <source>
        <dbReference type="SAM" id="MobiDB-lite"/>
    </source>
</evidence>